<dbReference type="EMBL" id="FLQS01000052">
    <property type="protein sequence ID" value="SBS78391.1"/>
    <property type="molecule type" value="Genomic_DNA"/>
</dbReference>
<dbReference type="NCBIfam" id="NF041551">
    <property type="entry name" value="YlcI_YnfO_N"/>
    <property type="match status" value="1"/>
</dbReference>
<reference evidence="1" key="1">
    <citation type="submission" date="2016-03" db="EMBL/GenBank/DDBJ databases">
        <authorList>
            <person name="Ploux O."/>
        </authorList>
    </citation>
    <scope>NUCLEOTIDE SEQUENCE</scope>
    <source>
        <strain evidence="1">UC10</strain>
    </source>
</reference>
<accession>A0A1Y5PQG7</accession>
<evidence type="ECO:0000313" key="1">
    <source>
        <dbReference type="EMBL" id="SBS78391.1"/>
    </source>
</evidence>
<dbReference type="AlphaFoldDB" id="A0A1Y5PQG7"/>
<evidence type="ECO:0008006" key="2">
    <source>
        <dbReference type="Google" id="ProtNLM"/>
    </source>
</evidence>
<name>A0A1Y5PQG7_9MYCO</name>
<proteinExistence type="predicted"/>
<gene>
    <name evidence="1" type="ORF">MHPYR_560037</name>
</gene>
<organism evidence="1">
    <name type="scientific">uncultured Mycobacterium sp</name>
    <dbReference type="NCBI Taxonomy" id="171292"/>
    <lineage>
        <taxon>Bacteria</taxon>
        <taxon>Bacillati</taxon>
        <taxon>Actinomycetota</taxon>
        <taxon>Actinomycetes</taxon>
        <taxon>Mycobacteriales</taxon>
        <taxon>Mycobacteriaceae</taxon>
        <taxon>Mycobacterium</taxon>
        <taxon>environmental samples</taxon>
    </lineage>
</organism>
<protein>
    <recommendedName>
        <fullName evidence="2">Ribbon-helix-helix protein CopG domain-containing protein</fullName>
    </recommendedName>
</protein>
<sequence>MSTQIAIRLADSMVAELDRVVASGRARSRASLVEAALERELRRLAAASDSETLHRVGTADDLDGLVEWTVANIGVEE</sequence>